<comment type="caution">
    <text evidence="12">The sequence shown here is derived from an EMBL/GenBank/DDBJ whole genome shotgun (WGS) entry which is preliminary data.</text>
</comment>
<evidence type="ECO:0000256" key="6">
    <source>
        <dbReference type="ARBA" id="ARBA00022840"/>
    </source>
</evidence>
<dbReference type="EMBL" id="JAJISC010000003">
    <property type="protein sequence ID" value="MCS2609244.1"/>
    <property type="molecule type" value="Genomic_DNA"/>
</dbReference>
<keyword evidence="8 11" id="KW-1133">Transmembrane helix</keyword>
<dbReference type="InterPro" id="IPR003820">
    <property type="entry name" value="KdpC"/>
</dbReference>
<keyword evidence="1 11" id="KW-0813">Transport</keyword>
<evidence type="ECO:0000256" key="4">
    <source>
        <dbReference type="ARBA" id="ARBA00022692"/>
    </source>
</evidence>
<evidence type="ECO:0000256" key="8">
    <source>
        <dbReference type="ARBA" id="ARBA00022989"/>
    </source>
</evidence>
<evidence type="ECO:0000256" key="7">
    <source>
        <dbReference type="ARBA" id="ARBA00022958"/>
    </source>
</evidence>
<dbReference type="PANTHER" id="PTHR30042:SF2">
    <property type="entry name" value="POTASSIUM-TRANSPORTING ATPASE KDPC SUBUNIT"/>
    <property type="match status" value="1"/>
</dbReference>
<comment type="similarity">
    <text evidence="11">Belongs to the KdpC family.</text>
</comment>
<reference evidence="12" key="1">
    <citation type="submission" date="2021-11" db="EMBL/GenBank/DDBJ databases">
        <title>Halomonas sp., isolated from a coastal aquaculture zone in Dongshan Bay.</title>
        <authorList>
            <person name="Lin W."/>
        </authorList>
    </citation>
    <scope>NUCLEOTIDE SEQUENCE</scope>
    <source>
        <strain evidence="12">Yzlin-01</strain>
    </source>
</reference>
<proteinExistence type="inferred from homology"/>
<keyword evidence="7 11" id="KW-0630">Potassium</keyword>
<sequence>MQTANSSNEPMASRAPWVQALRFMLVMAILLGLFYPLVTTWVGGMLFPDQGKGSLIHAEDGRVIGSRLVAQTFVGEAYFIGRPSSAGNDAGEVVGSNLAPDSLELRERASADAAAVAAREGGSLDRVPLDLITASGSGIDPHISPAAADIQVARVARARGIEEASVMALVDESLEHTGWLGSPVVNVLVLNARLDDRFPPPSTGME</sequence>
<evidence type="ECO:0000313" key="13">
    <source>
        <dbReference type="Proteomes" id="UP001165542"/>
    </source>
</evidence>
<evidence type="ECO:0000256" key="5">
    <source>
        <dbReference type="ARBA" id="ARBA00022741"/>
    </source>
</evidence>
<keyword evidence="4 11" id="KW-0812">Transmembrane</keyword>
<keyword evidence="5 11" id="KW-0547">Nucleotide-binding</keyword>
<protein>
    <recommendedName>
        <fullName evidence="11">Potassium-transporting ATPase KdpC subunit</fullName>
    </recommendedName>
    <alternativeName>
        <fullName evidence="11">ATP phosphohydrolase [potassium-transporting] C chain</fullName>
    </alternativeName>
    <alternativeName>
        <fullName evidence="11">Potassium-binding and translocating subunit C</fullName>
    </alternativeName>
    <alternativeName>
        <fullName evidence="11">Potassium-translocating ATPase C chain</fullName>
    </alternativeName>
</protein>
<dbReference type="RefSeq" id="WP_259035749.1">
    <property type="nucleotide sequence ID" value="NZ_JAJISC010000003.1"/>
</dbReference>
<evidence type="ECO:0000256" key="11">
    <source>
        <dbReference type="HAMAP-Rule" id="MF_00276"/>
    </source>
</evidence>
<evidence type="ECO:0000256" key="1">
    <source>
        <dbReference type="ARBA" id="ARBA00022448"/>
    </source>
</evidence>
<keyword evidence="9 11" id="KW-0406">Ion transport</keyword>
<organism evidence="12 13">
    <name type="scientific">Halomonas dongshanensis</name>
    <dbReference type="NCBI Taxonomy" id="2890835"/>
    <lineage>
        <taxon>Bacteria</taxon>
        <taxon>Pseudomonadati</taxon>
        <taxon>Pseudomonadota</taxon>
        <taxon>Gammaproteobacteria</taxon>
        <taxon>Oceanospirillales</taxon>
        <taxon>Halomonadaceae</taxon>
        <taxon>Halomonas</taxon>
    </lineage>
</organism>
<accession>A0ABT2EF51</accession>
<evidence type="ECO:0000256" key="9">
    <source>
        <dbReference type="ARBA" id="ARBA00023065"/>
    </source>
</evidence>
<evidence type="ECO:0000256" key="3">
    <source>
        <dbReference type="ARBA" id="ARBA00022538"/>
    </source>
</evidence>
<feature type="transmembrane region" description="Helical" evidence="11">
    <location>
        <begin position="20"/>
        <end position="47"/>
    </location>
</feature>
<dbReference type="PANTHER" id="PTHR30042">
    <property type="entry name" value="POTASSIUM-TRANSPORTING ATPASE C CHAIN"/>
    <property type="match status" value="1"/>
</dbReference>
<keyword evidence="3 11" id="KW-0633">Potassium transport</keyword>
<dbReference type="HAMAP" id="MF_00276">
    <property type="entry name" value="KdpC"/>
    <property type="match status" value="1"/>
</dbReference>
<gene>
    <name evidence="11 12" type="primary">kdpC</name>
    <name evidence="12" type="ORF">LLY24_07930</name>
</gene>
<dbReference type="NCBIfam" id="NF001454">
    <property type="entry name" value="PRK00315.1"/>
    <property type="match status" value="1"/>
</dbReference>
<keyword evidence="13" id="KW-1185">Reference proteome</keyword>
<dbReference type="NCBIfam" id="TIGR00681">
    <property type="entry name" value="kdpC"/>
    <property type="match status" value="1"/>
</dbReference>
<comment type="function">
    <text evidence="11">Part of the high-affinity ATP-driven potassium transport (or Kdp) system, which catalyzes the hydrolysis of ATP coupled with the electrogenic transport of potassium into the cytoplasm. This subunit acts as a catalytic chaperone that increases the ATP-binding affinity of the ATP-hydrolyzing subunit KdpB by the formation of a transient KdpB/KdpC/ATP ternary complex.</text>
</comment>
<keyword evidence="2 11" id="KW-1003">Cell membrane</keyword>
<name>A0ABT2EF51_9GAMM</name>
<comment type="subcellular location">
    <subcellularLocation>
        <location evidence="11">Cell membrane</location>
        <topology evidence="11">Single-pass membrane protein</topology>
    </subcellularLocation>
</comment>
<evidence type="ECO:0000256" key="10">
    <source>
        <dbReference type="ARBA" id="ARBA00023136"/>
    </source>
</evidence>
<keyword evidence="6 11" id="KW-0067">ATP-binding</keyword>
<dbReference type="Proteomes" id="UP001165542">
    <property type="component" value="Unassembled WGS sequence"/>
</dbReference>
<dbReference type="PIRSF" id="PIRSF001296">
    <property type="entry name" value="K_ATPase_KdpC"/>
    <property type="match status" value="1"/>
</dbReference>
<evidence type="ECO:0000313" key="12">
    <source>
        <dbReference type="EMBL" id="MCS2609244.1"/>
    </source>
</evidence>
<keyword evidence="10 11" id="KW-0472">Membrane</keyword>
<dbReference type="Pfam" id="PF02669">
    <property type="entry name" value="KdpC"/>
    <property type="match status" value="1"/>
</dbReference>
<comment type="subunit">
    <text evidence="11">The system is composed of three essential subunits: KdpA, KdpB and KdpC.</text>
</comment>
<evidence type="ECO:0000256" key="2">
    <source>
        <dbReference type="ARBA" id="ARBA00022475"/>
    </source>
</evidence>